<evidence type="ECO:0000313" key="2">
    <source>
        <dbReference type="Proteomes" id="UP000199427"/>
    </source>
</evidence>
<proteinExistence type="predicted"/>
<dbReference type="InterPro" id="IPR022477">
    <property type="entry name" value="Spore_YqfC"/>
</dbReference>
<dbReference type="RefSeq" id="WP_091772615.1">
    <property type="nucleotide sequence ID" value="NZ_FOES01000004.1"/>
</dbReference>
<dbReference type="Gene3D" id="2.60.40.2000">
    <property type="match status" value="1"/>
</dbReference>
<dbReference type="InterPro" id="IPR022476">
    <property type="entry name" value="Spore_YabP/YqfC"/>
</dbReference>
<dbReference type="EMBL" id="FOES01000004">
    <property type="protein sequence ID" value="SEP89951.1"/>
    <property type="molecule type" value="Genomic_DNA"/>
</dbReference>
<organism evidence="1 2">
    <name type="scientific">Piscibacillus halophilus</name>
    <dbReference type="NCBI Taxonomy" id="571933"/>
    <lineage>
        <taxon>Bacteria</taxon>
        <taxon>Bacillati</taxon>
        <taxon>Bacillota</taxon>
        <taxon>Bacilli</taxon>
        <taxon>Bacillales</taxon>
        <taxon>Bacillaceae</taxon>
        <taxon>Piscibacillus</taxon>
    </lineage>
</organism>
<evidence type="ECO:0000313" key="1">
    <source>
        <dbReference type="EMBL" id="SEP89951.1"/>
    </source>
</evidence>
<sequence length="92" mass="10667">MGPVRKRINQWLTGQLKLPADIVFDYPRITMVGDIHLYIENHNGLITFESNLIEVKQHNGLIRVHGEDMVIKNLLKKEIVIEGKINSVEHKR</sequence>
<dbReference type="InterPro" id="IPR038705">
    <property type="entry name" value="YabP_sf"/>
</dbReference>
<accession>A0A1H9BMH8</accession>
<dbReference type="Pfam" id="PF07873">
    <property type="entry name" value="YabP"/>
    <property type="match status" value="1"/>
</dbReference>
<name>A0A1H9BMH8_9BACI</name>
<reference evidence="1 2" key="1">
    <citation type="submission" date="2016-10" db="EMBL/GenBank/DDBJ databases">
        <authorList>
            <person name="de Groot N.N."/>
        </authorList>
    </citation>
    <scope>NUCLEOTIDE SEQUENCE [LARGE SCALE GENOMIC DNA]</scope>
    <source>
        <strain evidence="1 2">DSM 21633</strain>
    </source>
</reference>
<dbReference type="Proteomes" id="UP000199427">
    <property type="component" value="Unassembled WGS sequence"/>
</dbReference>
<dbReference type="STRING" id="571933.SAMN05216362_10423"/>
<protein>
    <submittedName>
        <fullName evidence="1">Sporulation protein YqfC</fullName>
    </submittedName>
</protein>
<dbReference type="NCBIfam" id="TIGR02856">
    <property type="entry name" value="spore_yqfC"/>
    <property type="match status" value="1"/>
</dbReference>
<dbReference type="AlphaFoldDB" id="A0A1H9BMH8"/>
<dbReference type="OrthoDB" id="2989236at2"/>
<keyword evidence="2" id="KW-1185">Reference proteome</keyword>
<gene>
    <name evidence="1" type="ORF">SAMN05216362_10423</name>
</gene>